<dbReference type="STRING" id="105231.A0A0U9HKH7"/>
<feature type="transmembrane region" description="Helical" evidence="7">
    <location>
        <begin position="230"/>
        <end position="249"/>
    </location>
</feature>
<dbReference type="PANTHER" id="PTHR31082:SF4">
    <property type="entry name" value="PHEROMONE-REGULATED MEMBRANE PROTEIN 10"/>
    <property type="match status" value="1"/>
</dbReference>
<dbReference type="OMA" id="TIFMGVC"/>
<feature type="region of interest" description="Disordered" evidence="6">
    <location>
        <begin position="15"/>
        <end position="59"/>
    </location>
</feature>
<dbReference type="OrthoDB" id="2017253at2759"/>
<keyword evidence="3 7" id="KW-1133">Transmembrane helix</keyword>
<evidence type="ECO:0000259" key="8">
    <source>
        <dbReference type="Pfam" id="PF06738"/>
    </source>
</evidence>
<dbReference type="Pfam" id="PF12821">
    <property type="entry name" value="ThrE_2"/>
    <property type="match status" value="1"/>
</dbReference>
<evidence type="ECO:0000256" key="3">
    <source>
        <dbReference type="ARBA" id="ARBA00022989"/>
    </source>
</evidence>
<feature type="transmembrane region" description="Helical" evidence="7">
    <location>
        <begin position="255"/>
        <end position="276"/>
    </location>
</feature>
<feature type="transmembrane region" description="Helical" evidence="7">
    <location>
        <begin position="399"/>
        <end position="419"/>
    </location>
</feature>
<evidence type="ECO:0000313" key="11">
    <source>
        <dbReference type="Proteomes" id="UP000054558"/>
    </source>
</evidence>
<feature type="compositionally biased region" description="Low complexity" evidence="6">
    <location>
        <begin position="39"/>
        <end position="52"/>
    </location>
</feature>
<feature type="domain" description="Threonine/Serine exporter ThrE" evidence="9">
    <location>
        <begin position="358"/>
        <end position="455"/>
    </location>
</feature>
<gene>
    <name evidence="10" type="ORF">KFL_004670010</name>
</gene>
<evidence type="ECO:0000256" key="2">
    <source>
        <dbReference type="ARBA" id="ARBA00022692"/>
    </source>
</evidence>
<dbReference type="InterPro" id="IPR024528">
    <property type="entry name" value="ThrE_2"/>
</dbReference>
<keyword evidence="11" id="KW-1185">Reference proteome</keyword>
<dbReference type="PANTHER" id="PTHR31082">
    <property type="entry name" value="PHEROMONE-REGULATED MEMBRANE PROTEIN 10"/>
    <property type="match status" value="1"/>
</dbReference>
<evidence type="ECO:0000256" key="1">
    <source>
        <dbReference type="ARBA" id="ARBA00004141"/>
    </source>
</evidence>
<name>A0A0U9HKH7_KLENI</name>
<evidence type="ECO:0000256" key="5">
    <source>
        <dbReference type="ARBA" id="ARBA00034125"/>
    </source>
</evidence>
<dbReference type="InterPro" id="IPR010619">
    <property type="entry name" value="ThrE-like_N"/>
</dbReference>
<dbReference type="GO" id="GO:0022857">
    <property type="term" value="F:transmembrane transporter activity"/>
    <property type="evidence" value="ECO:0007669"/>
    <property type="project" value="InterPro"/>
</dbReference>
<reference evidence="10 11" key="1">
    <citation type="journal article" date="2014" name="Nat. Commun.">
        <title>Klebsormidium flaccidum genome reveals primary factors for plant terrestrial adaptation.</title>
        <authorList>
            <person name="Hori K."/>
            <person name="Maruyama F."/>
            <person name="Fujisawa T."/>
            <person name="Togashi T."/>
            <person name="Yamamoto N."/>
            <person name="Seo M."/>
            <person name="Sato S."/>
            <person name="Yamada T."/>
            <person name="Mori H."/>
            <person name="Tajima N."/>
            <person name="Moriyama T."/>
            <person name="Ikeuchi M."/>
            <person name="Watanabe M."/>
            <person name="Wada H."/>
            <person name="Kobayashi K."/>
            <person name="Saito M."/>
            <person name="Masuda T."/>
            <person name="Sasaki-Sekimoto Y."/>
            <person name="Mashiguchi K."/>
            <person name="Awai K."/>
            <person name="Shimojima M."/>
            <person name="Masuda S."/>
            <person name="Iwai M."/>
            <person name="Nobusawa T."/>
            <person name="Narise T."/>
            <person name="Kondo S."/>
            <person name="Saito H."/>
            <person name="Sato R."/>
            <person name="Murakawa M."/>
            <person name="Ihara Y."/>
            <person name="Oshima-Yamada Y."/>
            <person name="Ohtaka K."/>
            <person name="Satoh M."/>
            <person name="Sonobe K."/>
            <person name="Ishii M."/>
            <person name="Ohtani R."/>
            <person name="Kanamori-Sato M."/>
            <person name="Honoki R."/>
            <person name="Miyazaki D."/>
            <person name="Mochizuki H."/>
            <person name="Umetsu J."/>
            <person name="Higashi K."/>
            <person name="Shibata D."/>
            <person name="Kamiya Y."/>
            <person name="Sato N."/>
            <person name="Nakamura Y."/>
            <person name="Tabata S."/>
            <person name="Ida S."/>
            <person name="Kurokawa K."/>
            <person name="Ohta H."/>
        </authorList>
    </citation>
    <scope>NUCLEOTIDE SEQUENCE [LARGE SCALE GENOMIC DNA]</scope>
    <source>
        <strain evidence="10 11">NIES-2285</strain>
    </source>
</reference>
<comment type="subcellular location">
    <subcellularLocation>
        <location evidence="1">Membrane</location>
        <topology evidence="1">Multi-pass membrane protein</topology>
    </subcellularLocation>
</comment>
<sequence length="496" mass="52941">MESFLNITEHLLDKKLGRSSGRGRDSPGSNAGSASRRYSNQSDFPDQPSPSSHGHSKEANPALKKKFLKRLAIALHAYGNSSTRTEYLVEKASRQLNVAASVAVFPTVILLSFQSDDRDPAKPETHLLTVEPGLNVDKLGRADELANRVGMEHMPLLVGYWRLRAIATAPPQFGEIKRLLSFGVAGCTSAVLFFNGNLYSGALAALLGLVAGLFDLVASRSNVFANVTTFLSATCVALLSRLLALYLPARFDLCFFSMTLGSLVWLLPGLSLTVGVSELTSGAKVSGSARVMGALFEALQLGFGMETAQGLVWWAPRVKRACNAATQPVWLQLILFLLYSVASNALLQARWDQWPGMILTSAVGFFVSTAASAVFAANVLASVAIGLTGTLYSRYSGHLPVTMTLSGILILVPGGLGVRGSAALLEHDLLSGVGFTMDMLVVSLSITLGLLIAKIVLPSGFFGSSRLPHEDQMSLAAQMEDDRDEGTEGDEEDMAI</sequence>
<dbReference type="Proteomes" id="UP000054558">
    <property type="component" value="Unassembled WGS sequence"/>
</dbReference>
<dbReference type="AlphaFoldDB" id="A0A0U9HKH7"/>
<accession>A0A0U9HKH7</accession>
<evidence type="ECO:0000256" key="4">
    <source>
        <dbReference type="ARBA" id="ARBA00023136"/>
    </source>
</evidence>
<keyword evidence="4 7" id="KW-0472">Membrane</keyword>
<dbReference type="InterPro" id="IPR051361">
    <property type="entry name" value="ThrE/Ser_Exporter"/>
</dbReference>
<evidence type="ECO:0000259" key="9">
    <source>
        <dbReference type="Pfam" id="PF12821"/>
    </source>
</evidence>
<feature type="transmembrane region" description="Helical" evidence="7">
    <location>
        <begin position="363"/>
        <end position="387"/>
    </location>
</feature>
<comment type="similarity">
    <text evidence="5">Belongs to the ThrE exporter (TC 2.A.79) family.</text>
</comment>
<feature type="transmembrane region" description="Helical" evidence="7">
    <location>
        <begin position="439"/>
        <end position="457"/>
    </location>
</feature>
<proteinExistence type="inferred from homology"/>
<dbReference type="Pfam" id="PF06738">
    <property type="entry name" value="ThrE"/>
    <property type="match status" value="1"/>
</dbReference>
<feature type="domain" description="Threonine/serine exporter-like N-terminal" evidence="8">
    <location>
        <begin position="67"/>
        <end position="306"/>
    </location>
</feature>
<dbReference type="EMBL" id="DF237416">
    <property type="protein sequence ID" value="GAQ88884.1"/>
    <property type="molecule type" value="Genomic_DNA"/>
</dbReference>
<feature type="transmembrane region" description="Helical" evidence="7">
    <location>
        <begin position="329"/>
        <end position="351"/>
    </location>
</feature>
<evidence type="ECO:0000256" key="7">
    <source>
        <dbReference type="SAM" id="Phobius"/>
    </source>
</evidence>
<protein>
    <submittedName>
        <fullName evidence="10">DUF1212 domain containing protein</fullName>
    </submittedName>
</protein>
<organism evidence="10 11">
    <name type="scientific">Klebsormidium nitens</name>
    <name type="common">Green alga</name>
    <name type="synonym">Ulothrix nitens</name>
    <dbReference type="NCBI Taxonomy" id="105231"/>
    <lineage>
        <taxon>Eukaryota</taxon>
        <taxon>Viridiplantae</taxon>
        <taxon>Streptophyta</taxon>
        <taxon>Klebsormidiophyceae</taxon>
        <taxon>Klebsormidiales</taxon>
        <taxon>Klebsormidiaceae</taxon>
        <taxon>Klebsormidium</taxon>
    </lineage>
</organism>
<keyword evidence="2 7" id="KW-0812">Transmembrane</keyword>
<evidence type="ECO:0000313" key="10">
    <source>
        <dbReference type="EMBL" id="GAQ88884.1"/>
    </source>
</evidence>
<evidence type="ECO:0000256" key="6">
    <source>
        <dbReference type="SAM" id="MobiDB-lite"/>
    </source>
</evidence>
<feature type="transmembrane region" description="Helical" evidence="7">
    <location>
        <begin position="198"/>
        <end position="218"/>
    </location>
</feature>